<evidence type="ECO:0000256" key="1">
    <source>
        <dbReference type="SAM" id="MobiDB-lite"/>
    </source>
</evidence>
<accession>A0A2T6ZR32</accession>
<feature type="region of interest" description="Disordered" evidence="1">
    <location>
        <begin position="1"/>
        <end position="70"/>
    </location>
</feature>
<gene>
    <name evidence="2" type="ORF">B9Z19DRAFT_1127583</name>
</gene>
<organism evidence="2 3">
    <name type="scientific">Tuber borchii</name>
    <name type="common">White truffle</name>
    <dbReference type="NCBI Taxonomy" id="42251"/>
    <lineage>
        <taxon>Eukaryota</taxon>
        <taxon>Fungi</taxon>
        <taxon>Dikarya</taxon>
        <taxon>Ascomycota</taxon>
        <taxon>Pezizomycotina</taxon>
        <taxon>Pezizomycetes</taxon>
        <taxon>Pezizales</taxon>
        <taxon>Tuberaceae</taxon>
        <taxon>Tuber</taxon>
    </lineage>
</organism>
<dbReference type="Proteomes" id="UP000244722">
    <property type="component" value="Unassembled WGS sequence"/>
</dbReference>
<name>A0A2T6ZR32_TUBBO</name>
<reference evidence="2 3" key="1">
    <citation type="submission" date="2017-04" db="EMBL/GenBank/DDBJ databases">
        <title>Draft genome sequence of Tuber borchii Vittad., a whitish edible truffle.</title>
        <authorList>
            <consortium name="DOE Joint Genome Institute"/>
            <person name="Murat C."/>
            <person name="Kuo A."/>
            <person name="Barry K.W."/>
            <person name="Clum A."/>
            <person name="Dockter R.B."/>
            <person name="Fauchery L."/>
            <person name="Iotti M."/>
            <person name="Kohler A."/>
            <person name="Labutti K."/>
            <person name="Lindquist E.A."/>
            <person name="Lipzen A."/>
            <person name="Ohm R.A."/>
            <person name="Wang M."/>
            <person name="Grigoriev I.V."/>
            <person name="Zambonelli A."/>
            <person name="Martin F.M."/>
        </authorList>
    </citation>
    <scope>NUCLEOTIDE SEQUENCE [LARGE SCALE GENOMIC DNA]</scope>
    <source>
        <strain evidence="2 3">Tbo3840</strain>
    </source>
</reference>
<sequence length="193" mass="21759">MDPVSTRSDFERLEREERRRKKRERRRRRQEKKREKEDSASRESAAGEEVGDGFGGRKSGPGPVILSQNDRPIMIVEREGRLTRGKAKRQRANAIREAADLGIVRYIPIARNFLERRTMEDWCSEVTTVLHKLGRSADAVSPMSEPTFGASGMGSRSAPMIIVYFPNEAILASALGPIKVFGFEAEILRLTAD</sequence>
<evidence type="ECO:0000313" key="3">
    <source>
        <dbReference type="Proteomes" id="UP000244722"/>
    </source>
</evidence>
<dbReference type="EMBL" id="NESQ01000136">
    <property type="protein sequence ID" value="PUU77884.1"/>
    <property type="molecule type" value="Genomic_DNA"/>
</dbReference>
<keyword evidence="3" id="KW-1185">Reference proteome</keyword>
<feature type="compositionally biased region" description="Basic and acidic residues" evidence="1">
    <location>
        <begin position="8"/>
        <end position="17"/>
    </location>
</feature>
<comment type="caution">
    <text evidence="2">The sequence shown here is derived from an EMBL/GenBank/DDBJ whole genome shotgun (WGS) entry which is preliminary data.</text>
</comment>
<protein>
    <submittedName>
        <fullName evidence="2">Uncharacterized protein</fullName>
    </submittedName>
</protein>
<evidence type="ECO:0000313" key="2">
    <source>
        <dbReference type="EMBL" id="PUU77884.1"/>
    </source>
</evidence>
<dbReference type="AlphaFoldDB" id="A0A2T6ZR32"/>
<feature type="compositionally biased region" description="Basic and acidic residues" evidence="1">
    <location>
        <begin position="32"/>
        <end position="41"/>
    </location>
</feature>
<proteinExistence type="predicted"/>
<feature type="compositionally biased region" description="Basic residues" evidence="1">
    <location>
        <begin position="18"/>
        <end position="31"/>
    </location>
</feature>